<reference evidence="2 3" key="1">
    <citation type="submission" date="2023-07" db="EMBL/GenBank/DDBJ databases">
        <title>Sorghum-associated microbial communities from plants grown in Nebraska, USA.</title>
        <authorList>
            <person name="Schachtman D."/>
        </authorList>
    </citation>
    <scope>NUCLEOTIDE SEQUENCE [LARGE SCALE GENOMIC DNA]</scope>
    <source>
        <strain evidence="2 3">DS1607</strain>
    </source>
</reference>
<dbReference type="RefSeq" id="WP_307692675.1">
    <property type="nucleotide sequence ID" value="NZ_JAUSRO010000024.1"/>
</dbReference>
<proteinExistence type="predicted"/>
<dbReference type="Proteomes" id="UP001226867">
    <property type="component" value="Unassembled WGS sequence"/>
</dbReference>
<comment type="caution">
    <text evidence="2">The sequence shown here is derived from an EMBL/GenBank/DDBJ whole genome shotgun (WGS) entry which is preliminary data.</text>
</comment>
<gene>
    <name evidence="2" type="ORF">J2W36_005225</name>
</gene>
<dbReference type="EMBL" id="JAUSRO010000024">
    <property type="protein sequence ID" value="MDP9902944.1"/>
    <property type="molecule type" value="Genomic_DNA"/>
</dbReference>
<protein>
    <submittedName>
        <fullName evidence="2">Uncharacterized protein</fullName>
    </submittedName>
</protein>
<evidence type="ECO:0000313" key="3">
    <source>
        <dbReference type="Proteomes" id="UP001226867"/>
    </source>
</evidence>
<sequence>MSRKSVTIWKDRGELVMDGNLVDFEASYKGERWHASTKKVFADDAELDAAREPARPAAVARGRRAERGAPVTLSRGEVVLEGSLIQARVAAHQQPLLDAAEEVAMAFEAAIEAAQSAGTPKAAMPRANRKAKDRG</sequence>
<evidence type="ECO:0000256" key="1">
    <source>
        <dbReference type="SAM" id="MobiDB-lite"/>
    </source>
</evidence>
<accession>A0ABT9SGC1</accession>
<evidence type="ECO:0000313" key="2">
    <source>
        <dbReference type="EMBL" id="MDP9902944.1"/>
    </source>
</evidence>
<name>A0ABT9SGC1_9BURK</name>
<feature type="region of interest" description="Disordered" evidence="1">
    <location>
        <begin position="114"/>
        <end position="135"/>
    </location>
</feature>
<keyword evidence="3" id="KW-1185">Reference proteome</keyword>
<organism evidence="2 3">
    <name type="scientific">Variovorax ginsengisoli</name>
    <dbReference type="NCBI Taxonomy" id="363844"/>
    <lineage>
        <taxon>Bacteria</taxon>
        <taxon>Pseudomonadati</taxon>
        <taxon>Pseudomonadota</taxon>
        <taxon>Betaproteobacteria</taxon>
        <taxon>Burkholderiales</taxon>
        <taxon>Comamonadaceae</taxon>
        <taxon>Variovorax</taxon>
    </lineage>
</organism>